<sequence length="385" mass="43805">SITPLRFAPTTMKQSKQTQNNETTKNGKRCLRLTGSAKSSKKIKLEEDKIRHEELTNKQREREDRARRMKEEIIEMEKSIIDERFKKDFTVCGILGIGGFGCVFEVEHRVDKCKYAVKRIPVDINKIHAGLKEVRAMALLEHPSIVRYHCPWIEKASVGGQHEDDMNMLMELEKKSDKPITEKERNERRDYFLKQRYNADSAFVYIQMQLCKKSLTKWLSANMDANLRGNFPTMSWFNQLVQGVKHIHTKNLIHRDLKPDNILFNDGDCIKVADMGIAIERSIVDGVEITVGHDGTGSPHYKSPEQASWLLKGDRGKSRGGAKAERDDRSDVLLLSSFDVVSIGDRNTSGITASQEIFSLSVDRSLVPSMTNSISSSFVRMGVRT</sequence>
<dbReference type="EMBL" id="BTSX01000002">
    <property type="protein sequence ID" value="GMS86430.1"/>
    <property type="molecule type" value="Genomic_DNA"/>
</dbReference>
<dbReference type="Gene3D" id="1.10.510.10">
    <property type="entry name" value="Transferase(Phosphotransferase) domain 1"/>
    <property type="match status" value="1"/>
</dbReference>
<keyword evidence="2 6" id="KW-0547">Nucleotide-binding</keyword>
<dbReference type="Proteomes" id="UP001432027">
    <property type="component" value="Unassembled WGS sequence"/>
</dbReference>
<comment type="caution">
    <text evidence="10">The sequence shown here is derived from an EMBL/GenBank/DDBJ whole genome shotgun (WGS) entry which is preliminary data.</text>
</comment>
<evidence type="ECO:0000256" key="3">
    <source>
        <dbReference type="ARBA" id="ARBA00022777"/>
    </source>
</evidence>
<dbReference type="SUPFAM" id="SSF56112">
    <property type="entry name" value="Protein kinase-like (PK-like)"/>
    <property type="match status" value="1"/>
</dbReference>
<evidence type="ECO:0000256" key="2">
    <source>
        <dbReference type="ARBA" id="ARBA00022741"/>
    </source>
</evidence>
<dbReference type="AlphaFoldDB" id="A0AAV5T262"/>
<dbReference type="Pfam" id="PF00069">
    <property type="entry name" value="Pkinase"/>
    <property type="match status" value="2"/>
</dbReference>
<reference evidence="10" key="1">
    <citation type="submission" date="2023-10" db="EMBL/GenBank/DDBJ databases">
        <title>Genome assembly of Pristionchus species.</title>
        <authorList>
            <person name="Yoshida K."/>
            <person name="Sommer R.J."/>
        </authorList>
    </citation>
    <scope>NUCLEOTIDE SEQUENCE</scope>
    <source>
        <strain evidence="10">RS0144</strain>
    </source>
</reference>
<dbReference type="GO" id="GO:0005524">
    <property type="term" value="F:ATP binding"/>
    <property type="evidence" value="ECO:0007669"/>
    <property type="project" value="UniProtKB-UniRule"/>
</dbReference>
<dbReference type="GO" id="GO:0005737">
    <property type="term" value="C:cytoplasm"/>
    <property type="evidence" value="ECO:0007669"/>
    <property type="project" value="TreeGrafter"/>
</dbReference>
<dbReference type="InterPro" id="IPR050339">
    <property type="entry name" value="CC_SR_Kinase"/>
</dbReference>
<dbReference type="GO" id="GO:0004694">
    <property type="term" value="F:eukaryotic translation initiation factor 2alpha kinase activity"/>
    <property type="evidence" value="ECO:0007669"/>
    <property type="project" value="TreeGrafter"/>
</dbReference>
<dbReference type="InterPro" id="IPR017441">
    <property type="entry name" value="Protein_kinase_ATP_BS"/>
</dbReference>
<evidence type="ECO:0000256" key="5">
    <source>
        <dbReference type="ARBA" id="ARBA00037982"/>
    </source>
</evidence>
<dbReference type="PROSITE" id="PS00108">
    <property type="entry name" value="PROTEIN_KINASE_ST"/>
    <property type="match status" value="1"/>
</dbReference>
<organism evidence="10 11">
    <name type="scientific">Pristionchus entomophagus</name>
    <dbReference type="NCBI Taxonomy" id="358040"/>
    <lineage>
        <taxon>Eukaryota</taxon>
        <taxon>Metazoa</taxon>
        <taxon>Ecdysozoa</taxon>
        <taxon>Nematoda</taxon>
        <taxon>Chromadorea</taxon>
        <taxon>Rhabditida</taxon>
        <taxon>Rhabditina</taxon>
        <taxon>Diplogasteromorpha</taxon>
        <taxon>Diplogasteroidea</taxon>
        <taxon>Neodiplogasteridae</taxon>
        <taxon>Pristionchus</taxon>
    </lineage>
</organism>
<evidence type="ECO:0000256" key="1">
    <source>
        <dbReference type="ARBA" id="ARBA00022679"/>
    </source>
</evidence>
<accession>A0AAV5T262</accession>
<feature type="compositionally biased region" description="Polar residues" evidence="8">
    <location>
        <begin position="11"/>
        <end position="24"/>
    </location>
</feature>
<dbReference type="PANTHER" id="PTHR11042:SF91">
    <property type="entry name" value="EUKARYOTIC TRANSLATION INITIATION FACTOR 2-ALPHA KINASE"/>
    <property type="match status" value="1"/>
</dbReference>
<dbReference type="PROSITE" id="PS00107">
    <property type="entry name" value="PROTEIN_KINASE_ATP"/>
    <property type="match status" value="1"/>
</dbReference>
<keyword evidence="11" id="KW-1185">Reference proteome</keyword>
<keyword evidence="3" id="KW-0418">Kinase</keyword>
<dbReference type="SMART" id="SM00220">
    <property type="entry name" value="S_TKc"/>
    <property type="match status" value="1"/>
</dbReference>
<evidence type="ECO:0000313" key="11">
    <source>
        <dbReference type="Proteomes" id="UP001432027"/>
    </source>
</evidence>
<keyword evidence="4 6" id="KW-0067">ATP-binding</keyword>
<dbReference type="InterPro" id="IPR011009">
    <property type="entry name" value="Kinase-like_dom_sf"/>
</dbReference>
<comment type="similarity">
    <text evidence="5">Belongs to the protein kinase superfamily. Ser/Thr protein kinase family. GCN2 subfamily.</text>
</comment>
<dbReference type="InterPro" id="IPR000719">
    <property type="entry name" value="Prot_kinase_dom"/>
</dbReference>
<keyword evidence="1" id="KW-0808">Transferase</keyword>
<evidence type="ECO:0000256" key="4">
    <source>
        <dbReference type="ARBA" id="ARBA00022840"/>
    </source>
</evidence>
<feature type="non-terminal residue" evidence="10">
    <location>
        <position position="1"/>
    </location>
</feature>
<dbReference type="GO" id="GO:0005634">
    <property type="term" value="C:nucleus"/>
    <property type="evidence" value="ECO:0007669"/>
    <property type="project" value="TreeGrafter"/>
</dbReference>
<keyword evidence="7" id="KW-0723">Serine/threonine-protein kinase</keyword>
<feature type="region of interest" description="Disordered" evidence="8">
    <location>
        <begin position="1"/>
        <end position="31"/>
    </location>
</feature>
<feature type="domain" description="Protein kinase" evidence="9">
    <location>
        <begin position="89"/>
        <end position="385"/>
    </location>
</feature>
<protein>
    <recommendedName>
        <fullName evidence="9">Protein kinase domain-containing protein</fullName>
    </recommendedName>
</protein>
<feature type="binding site" evidence="6">
    <location>
        <position position="118"/>
    </location>
    <ligand>
        <name>ATP</name>
        <dbReference type="ChEBI" id="CHEBI:30616"/>
    </ligand>
</feature>
<dbReference type="PROSITE" id="PS50011">
    <property type="entry name" value="PROTEIN_KINASE_DOM"/>
    <property type="match status" value="1"/>
</dbReference>
<evidence type="ECO:0000313" key="10">
    <source>
        <dbReference type="EMBL" id="GMS86430.1"/>
    </source>
</evidence>
<evidence type="ECO:0000256" key="6">
    <source>
        <dbReference type="PROSITE-ProRule" id="PRU10141"/>
    </source>
</evidence>
<name>A0AAV5T262_9BILA</name>
<gene>
    <name evidence="10" type="ORF">PENTCL1PPCAC_8605</name>
</gene>
<evidence type="ECO:0000256" key="8">
    <source>
        <dbReference type="SAM" id="MobiDB-lite"/>
    </source>
</evidence>
<evidence type="ECO:0000256" key="7">
    <source>
        <dbReference type="RuleBase" id="RU000304"/>
    </source>
</evidence>
<dbReference type="InterPro" id="IPR008271">
    <property type="entry name" value="Ser/Thr_kinase_AS"/>
</dbReference>
<evidence type="ECO:0000259" key="9">
    <source>
        <dbReference type="PROSITE" id="PS50011"/>
    </source>
</evidence>
<proteinExistence type="inferred from homology"/>
<dbReference type="PANTHER" id="PTHR11042">
    <property type="entry name" value="EUKARYOTIC TRANSLATION INITIATION FACTOR 2-ALPHA KINASE EIF2-ALPHA KINASE -RELATED"/>
    <property type="match status" value="1"/>
</dbReference>
<dbReference type="Gene3D" id="3.30.200.20">
    <property type="entry name" value="Phosphorylase Kinase, domain 1"/>
    <property type="match status" value="1"/>
</dbReference>